<accession>A0A1R0GL84</accession>
<dbReference type="Proteomes" id="UP000187455">
    <property type="component" value="Unassembled WGS sequence"/>
</dbReference>
<organism evidence="1 2">
    <name type="scientific">Smittium mucronatum</name>
    <dbReference type="NCBI Taxonomy" id="133383"/>
    <lineage>
        <taxon>Eukaryota</taxon>
        <taxon>Fungi</taxon>
        <taxon>Fungi incertae sedis</taxon>
        <taxon>Zoopagomycota</taxon>
        <taxon>Kickxellomycotina</taxon>
        <taxon>Harpellomycetes</taxon>
        <taxon>Harpellales</taxon>
        <taxon>Legeriomycetaceae</taxon>
        <taxon>Smittium</taxon>
    </lineage>
</organism>
<evidence type="ECO:0000313" key="2">
    <source>
        <dbReference type="Proteomes" id="UP000187455"/>
    </source>
</evidence>
<proteinExistence type="predicted"/>
<protein>
    <submittedName>
        <fullName evidence="1">Uncharacterized protein</fullName>
    </submittedName>
</protein>
<keyword evidence="2" id="KW-1185">Reference proteome</keyword>
<comment type="caution">
    <text evidence="1">The sequence shown here is derived from an EMBL/GenBank/DDBJ whole genome shotgun (WGS) entry which is preliminary data.</text>
</comment>
<dbReference type="AlphaFoldDB" id="A0A1R0GL84"/>
<dbReference type="OrthoDB" id="185373at2759"/>
<reference evidence="1 2" key="1">
    <citation type="journal article" date="2016" name="Mol. Biol. Evol.">
        <title>Genome-Wide Survey of Gut Fungi (Harpellales) Reveals the First Horizontally Transferred Ubiquitin Gene from a Mosquito Host.</title>
        <authorList>
            <person name="Wang Y."/>
            <person name="White M.M."/>
            <person name="Kvist S."/>
            <person name="Moncalvo J.M."/>
        </authorList>
    </citation>
    <scope>NUCLEOTIDE SEQUENCE [LARGE SCALE GENOMIC DNA]</scope>
    <source>
        <strain evidence="1 2">ALG-7-W6</strain>
    </source>
</reference>
<name>A0A1R0GL84_9FUNG</name>
<gene>
    <name evidence="1" type="ORF">AYI68_g8320</name>
</gene>
<sequence length="997" mass="115650">MDEILLIDDRVSCWEDISHLMDAYTNSSYCSVELNKHKRLRKYVYGNSPLPSNEVININLFINTFSNSTSDNINLLKFILSLPLDPEIDYLFPKDSKNSRNHSDSPTLSKNSVLNYVNSTYSNPTTQNKNRYYIPPRFFSSYLKLLISLDIFDKLAFSDVFANLVFSIIDKRIDVESFCLCHNYTFRSSNSNLNSNARFFSAYLDCVFNILSKSQHSTSIADFMSKNMILVTENEIRTWFSGGNKDSKTASEFSSESSKHKHLHNSSIVKDIFENHKSPNCKFLDTFLLNIILNFFKLGLTFNFTGSEKLTSILTIYGSPSLLLNFSNLLLMVHKKSLCSSNPLILLEALNIKSIIVKTHTKMPGFYSSTTMNLFIQDWIPFLERNLDFSGIKTIFKHIPLSFNVIPNKKIFPSNKKTLFPVKIEPVDYTSLKNFFISYLYYNSISIPAVSQYYSLILSFLKSYIPWSLLTSVVISSCFNNRSDFTNRFYHYKMFKNLYQSLRIETNIKNKPPKLSKSQSAFKKQLSNLMEYTIPLNQEYNNSFYLYKNVKFLQVHGENHHSIAFSKIGYYMVINILNEAYISTVPGIKPLFNQIANDDVLKFTLEVLISHSILKNDSLLYNIYYIFLSKIVFQSQESKQSDEIKSLIKLNNTFIDLTSLQKPDLIQVSSIFAGIFDKLNMKDMKLNFLLAMNKSLFEKFQYNKNINLEHKTQKIFIPMFVNPYTINILIDVFLYRKSYFFYHLIVLEKIKNSDSFLELFSDSQTSKHCETAKTGLTVSYVIYNMDDKNRIVPDVNFYNLAKQYSIVYFLFERLLKMHNRGNHIIDPGIFNGLNAVLFDTLGFHNQVTIDQILDVTDSIIIISKKLYLRSTLIKYHNYGELNDTIIKHPNIMNSNNNSKNKKPEPDPSGTYNPILNMSNYLLNTNVINSIIEALCRKKDIRISPYEIVYFALVYLPEITSFRPSTLTKKILLRYINSMNLNDPNLLPLIHNFFNPPI</sequence>
<dbReference type="EMBL" id="LSSL01007760">
    <property type="protein sequence ID" value="OLY77645.1"/>
    <property type="molecule type" value="Genomic_DNA"/>
</dbReference>
<evidence type="ECO:0000313" key="1">
    <source>
        <dbReference type="EMBL" id="OLY77645.1"/>
    </source>
</evidence>